<feature type="transmembrane region" description="Helical" evidence="2">
    <location>
        <begin position="441"/>
        <end position="466"/>
    </location>
</feature>
<keyword evidence="2" id="KW-0812">Transmembrane</keyword>
<feature type="region of interest" description="Disordered" evidence="1">
    <location>
        <begin position="1"/>
        <end position="24"/>
    </location>
</feature>
<comment type="caution">
    <text evidence="3">The sequence shown here is derived from an EMBL/GenBank/DDBJ whole genome shotgun (WGS) entry which is preliminary data.</text>
</comment>
<protein>
    <submittedName>
        <fullName evidence="3">Uncharacterized protein</fullName>
    </submittedName>
</protein>
<keyword evidence="2" id="KW-1133">Transmembrane helix</keyword>
<sequence length="562" mass="63429">MTQRVAPPFGDYTSNGTEESRDQQRAISCIESNLRDADNPRHRREGNGFIRVKYESPGNADGNFADMNWVKDNDGISDTDLRHVFKYEKKETMAITWSKDDTEPMVYTLDDYQWDTWLQNQTTEQPSSGPRVIIVLARPDRQSTFNSIGEGSATTNTSEGQRYLQTVPFSLTTFQRITDSLYVHGSISNVISRADVPHFSDAQVLMNGVPAYVFNCRSSNAWENDLALTVTHLPEFQKTFCIMFGCNSRTIRYITDRLYALGPEIAYPLLMPAIMVELERLRHISITGQAIASMKARIAELDFNRGDMDVGMGSTAGVQSSARRNTWLDSSHLQEDLINWNFQLEKLKHCVLTYEKANETNRVTSPEAMLLPDRADDTTPYLRTGAKILDRIEAIQEEYAQNIRDCKMRLERMSIATQWAQGETNMTIAMATSYDSMHMRLIAVITIVFLPGTFLAGVMSMTFFNWQPSDGSLVSHYFWIYIGDARHRCYPVLPSGTSAEPEGGLRAPPGRKIGAGWKEDTLIVLEALPPFIETYTIIQPPLICKAEQHLIHANANGIVQVV</sequence>
<dbReference type="EMBL" id="JAQQWI010000007">
    <property type="protein sequence ID" value="KAK8026411.1"/>
    <property type="molecule type" value="Genomic_DNA"/>
</dbReference>
<gene>
    <name evidence="3" type="ORF">PG991_003467</name>
</gene>
<evidence type="ECO:0000256" key="1">
    <source>
        <dbReference type="SAM" id="MobiDB-lite"/>
    </source>
</evidence>
<name>A0ABR1S3N2_9PEZI</name>
<evidence type="ECO:0000313" key="4">
    <source>
        <dbReference type="Proteomes" id="UP001396898"/>
    </source>
</evidence>
<dbReference type="Gene3D" id="1.20.58.340">
    <property type="entry name" value="Magnesium transport protein CorA, transmembrane region"/>
    <property type="match status" value="1"/>
</dbReference>
<evidence type="ECO:0000256" key="2">
    <source>
        <dbReference type="SAM" id="Phobius"/>
    </source>
</evidence>
<keyword evidence="2" id="KW-0472">Membrane</keyword>
<accession>A0ABR1S3N2</accession>
<keyword evidence="4" id="KW-1185">Reference proteome</keyword>
<proteinExistence type="predicted"/>
<organism evidence="3 4">
    <name type="scientific">Apiospora marii</name>
    <dbReference type="NCBI Taxonomy" id="335849"/>
    <lineage>
        <taxon>Eukaryota</taxon>
        <taxon>Fungi</taxon>
        <taxon>Dikarya</taxon>
        <taxon>Ascomycota</taxon>
        <taxon>Pezizomycotina</taxon>
        <taxon>Sordariomycetes</taxon>
        <taxon>Xylariomycetidae</taxon>
        <taxon>Amphisphaeriales</taxon>
        <taxon>Apiosporaceae</taxon>
        <taxon>Apiospora</taxon>
    </lineage>
</organism>
<evidence type="ECO:0000313" key="3">
    <source>
        <dbReference type="EMBL" id="KAK8026411.1"/>
    </source>
</evidence>
<reference evidence="3 4" key="1">
    <citation type="submission" date="2023-01" db="EMBL/GenBank/DDBJ databases">
        <title>Analysis of 21 Apiospora genomes using comparative genomics revels a genus with tremendous synthesis potential of carbohydrate active enzymes and secondary metabolites.</title>
        <authorList>
            <person name="Sorensen T."/>
        </authorList>
    </citation>
    <scope>NUCLEOTIDE SEQUENCE [LARGE SCALE GENOMIC DNA]</scope>
    <source>
        <strain evidence="3 4">CBS 20057</strain>
    </source>
</reference>
<dbReference type="Proteomes" id="UP001396898">
    <property type="component" value="Unassembled WGS sequence"/>
</dbReference>